<dbReference type="OrthoDB" id="1150187at2"/>
<accession>A0A7L8AHY0</accession>
<protein>
    <recommendedName>
        <fullName evidence="3">YbbR-like domain-containing protein</fullName>
    </recommendedName>
</protein>
<reference evidence="1 2" key="1">
    <citation type="journal article" date="2016" name="Int. J. Syst. Evol. Microbiol.">
        <title>Polaribacter haliotis sp. nov., isolated from the gut of abalone Haliotis discus hannai.</title>
        <authorList>
            <person name="Kim Y.O."/>
            <person name="Park I.S."/>
            <person name="Park S."/>
            <person name="Nam B.H."/>
            <person name="Park J.M."/>
            <person name="Kim D.G."/>
            <person name="Yoon J.H."/>
        </authorList>
    </citation>
    <scope>NUCLEOTIDE SEQUENCE [LARGE SCALE GENOMIC DNA]</scope>
    <source>
        <strain evidence="1 2">KCTC 52418</strain>
    </source>
</reference>
<dbReference type="AlphaFoldDB" id="A0A7L8AHY0"/>
<organism evidence="1 2">
    <name type="scientific">Polaribacter haliotis</name>
    <dbReference type="NCBI Taxonomy" id="1888915"/>
    <lineage>
        <taxon>Bacteria</taxon>
        <taxon>Pseudomonadati</taxon>
        <taxon>Bacteroidota</taxon>
        <taxon>Flavobacteriia</taxon>
        <taxon>Flavobacteriales</taxon>
        <taxon>Flavobacteriaceae</taxon>
    </lineage>
</organism>
<gene>
    <name evidence="1" type="ORF">H9I45_03945</name>
</gene>
<evidence type="ECO:0000313" key="2">
    <source>
        <dbReference type="Proteomes" id="UP000516764"/>
    </source>
</evidence>
<proteinExistence type="predicted"/>
<dbReference type="RefSeq" id="WP_088355138.1">
    <property type="nucleotide sequence ID" value="NZ_CP061813.1"/>
</dbReference>
<dbReference type="InterPro" id="IPR012505">
    <property type="entry name" value="YbbR"/>
</dbReference>
<dbReference type="Gene3D" id="2.170.120.40">
    <property type="entry name" value="YbbR-like domain"/>
    <property type="match status" value="1"/>
</dbReference>
<dbReference type="Proteomes" id="UP000516764">
    <property type="component" value="Chromosome"/>
</dbReference>
<dbReference type="EMBL" id="CP061813">
    <property type="protein sequence ID" value="QOD61611.1"/>
    <property type="molecule type" value="Genomic_DNA"/>
</dbReference>
<keyword evidence="2" id="KW-1185">Reference proteome</keyword>
<evidence type="ECO:0000313" key="1">
    <source>
        <dbReference type="EMBL" id="QOD61611.1"/>
    </source>
</evidence>
<dbReference type="Pfam" id="PF07949">
    <property type="entry name" value="YbbR"/>
    <property type="match status" value="1"/>
</dbReference>
<sequence length="312" mass="35247">MKSKSKIPKTFVGFLLTSVLIWFLITLSKEYVTTLNFPIEYSGIAQNKLLQSSPVKEIDVTIKASGFKILKTGFSGKSIKIRANNLKKKKRDIYYILTKNQLSSIQKQMPSGIVVQEIIQDSLLLDLGTLISKKIPLKANLKIKYHVGYDLASKTKITPDSIIVSGPKKEIDSLFELELSPIEIEDAKADFKKEVAILKPTNNKNLKFDKTKVFVEGKVEQFTEGTIEIPYRITNLPSDIKITTLPKKVEVTFVASLTNFNKINTTSFQIECDFNEVKENGLNYLIPKAVSTTEFVRSFKIAPKKIDFLIQK</sequence>
<name>A0A7L8AHY0_9FLAO</name>
<dbReference type="InterPro" id="IPR053154">
    <property type="entry name" value="c-di-AMP_regulator"/>
</dbReference>
<dbReference type="PANTHER" id="PTHR37804:SF1">
    <property type="entry name" value="CDAA REGULATORY PROTEIN CDAR"/>
    <property type="match status" value="1"/>
</dbReference>
<evidence type="ECO:0008006" key="3">
    <source>
        <dbReference type="Google" id="ProtNLM"/>
    </source>
</evidence>
<dbReference type="KEGG" id="phal:H9I45_03945"/>
<dbReference type="PANTHER" id="PTHR37804">
    <property type="entry name" value="CDAA REGULATORY PROTEIN CDAR"/>
    <property type="match status" value="1"/>
</dbReference>